<evidence type="ECO:0000313" key="2">
    <source>
        <dbReference type="EMBL" id="OCL02498.1"/>
    </source>
</evidence>
<keyword evidence="1" id="KW-0812">Transmembrane</keyword>
<dbReference type="EMBL" id="KV750944">
    <property type="protein sequence ID" value="OCL02498.1"/>
    <property type="molecule type" value="Genomic_DNA"/>
</dbReference>
<organism evidence="2 3">
    <name type="scientific">Glonium stellatum</name>
    <dbReference type="NCBI Taxonomy" id="574774"/>
    <lineage>
        <taxon>Eukaryota</taxon>
        <taxon>Fungi</taxon>
        <taxon>Dikarya</taxon>
        <taxon>Ascomycota</taxon>
        <taxon>Pezizomycotina</taxon>
        <taxon>Dothideomycetes</taxon>
        <taxon>Pleosporomycetidae</taxon>
        <taxon>Gloniales</taxon>
        <taxon>Gloniaceae</taxon>
        <taxon>Glonium</taxon>
    </lineage>
</organism>
<dbReference type="AlphaFoldDB" id="A0A8E2EPX6"/>
<keyword evidence="3" id="KW-1185">Reference proteome</keyword>
<protein>
    <submittedName>
        <fullName evidence="2">Uncharacterized protein</fullName>
    </submittedName>
</protein>
<dbReference type="Proteomes" id="UP000250140">
    <property type="component" value="Unassembled WGS sequence"/>
</dbReference>
<sequence length="212" mass="23880">MRMPLNYDSSSKYSVASGCCHSDYTLKYRRRFIIMTQSYPMTQLISSMFHNCLVSAVVLVASVGFIIHTFQIFSMVQTAYSLMNKIKPGLRHYSFVSSTQGKISLAIQLLALCSPSILPKTPYTKKIPPITMIARRTIRLYFLVFLKENIHAIVQLITVVGFLQPSLYLILRGLQGLTRILICVDNPITELIVTIFLCLLATQDVSTTEDTA</sequence>
<name>A0A8E2EPX6_9PEZI</name>
<proteinExistence type="predicted"/>
<feature type="transmembrane region" description="Helical" evidence="1">
    <location>
        <begin position="52"/>
        <end position="73"/>
    </location>
</feature>
<reference evidence="2 3" key="1">
    <citation type="journal article" date="2016" name="Nat. Commun.">
        <title>Ectomycorrhizal ecology is imprinted in the genome of the dominant symbiotic fungus Cenococcum geophilum.</title>
        <authorList>
            <consortium name="DOE Joint Genome Institute"/>
            <person name="Peter M."/>
            <person name="Kohler A."/>
            <person name="Ohm R.A."/>
            <person name="Kuo A."/>
            <person name="Krutzmann J."/>
            <person name="Morin E."/>
            <person name="Arend M."/>
            <person name="Barry K.W."/>
            <person name="Binder M."/>
            <person name="Choi C."/>
            <person name="Clum A."/>
            <person name="Copeland A."/>
            <person name="Grisel N."/>
            <person name="Haridas S."/>
            <person name="Kipfer T."/>
            <person name="LaButti K."/>
            <person name="Lindquist E."/>
            <person name="Lipzen A."/>
            <person name="Maire R."/>
            <person name="Meier B."/>
            <person name="Mihaltcheva S."/>
            <person name="Molinier V."/>
            <person name="Murat C."/>
            <person name="Poggeler S."/>
            <person name="Quandt C.A."/>
            <person name="Sperisen C."/>
            <person name="Tritt A."/>
            <person name="Tisserant E."/>
            <person name="Crous P.W."/>
            <person name="Henrissat B."/>
            <person name="Nehls U."/>
            <person name="Egli S."/>
            <person name="Spatafora J.W."/>
            <person name="Grigoriev I.V."/>
            <person name="Martin F.M."/>
        </authorList>
    </citation>
    <scope>NUCLEOTIDE SEQUENCE [LARGE SCALE GENOMIC DNA]</scope>
    <source>
        <strain evidence="2 3">CBS 207.34</strain>
    </source>
</reference>
<accession>A0A8E2EPX6</accession>
<evidence type="ECO:0000313" key="3">
    <source>
        <dbReference type="Proteomes" id="UP000250140"/>
    </source>
</evidence>
<feature type="transmembrane region" description="Helical" evidence="1">
    <location>
        <begin position="150"/>
        <end position="171"/>
    </location>
</feature>
<gene>
    <name evidence="2" type="ORF">AOQ84DRAFT_357358</name>
</gene>
<keyword evidence="1" id="KW-1133">Transmembrane helix</keyword>
<keyword evidence="1" id="KW-0472">Membrane</keyword>
<evidence type="ECO:0000256" key="1">
    <source>
        <dbReference type="SAM" id="Phobius"/>
    </source>
</evidence>